<name>A0A5P9XPY7_ACITH</name>
<reference evidence="1 2" key="1">
    <citation type="submission" date="2019-10" db="EMBL/GenBank/DDBJ databases">
        <authorList>
            <person name="Wang R."/>
        </authorList>
    </citation>
    <scope>NUCLEOTIDE SEQUENCE [LARGE SCALE GENOMIC DNA]</scope>
    <source>
        <strain evidence="1 2">ATCC 19377</strain>
    </source>
</reference>
<proteinExistence type="predicted"/>
<sequence>MDTLRSEVNVTETQAKAIAKAVGVALHQSVATHDDINDVKTIIGTVDTRVTLLETKMDAGFKNLETKLNAKLKIQQFWIYQKARKAPAFRPGMDSAAARRLNAVEAVCLAINFASQ</sequence>
<evidence type="ECO:0000313" key="1">
    <source>
        <dbReference type="EMBL" id="QFX96107.1"/>
    </source>
</evidence>
<organism evidence="1 2">
    <name type="scientific">Acidithiobacillus thiooxidans ATCC 19377</name>
    <dbReference type="NCBI Taxonomy" id="637390"/>
    <lineage>
        <taxon>Bacteria</taxon>
        <taxon>Pseudomonadati</taxon>
        <taxon>Pseudomonadota</taxon>
        <taxon>Acidithiobacillia</taxon>
        <taxon>Acidithiobacillales</taxon>
        <taxon>Acidithiobacillaceae</taxon>
        <taxon>Acidithiobacillus</taxon>
    </lineage>
</organism>
<protein>
    <submittedName>
        <fullName evidence="1">Uncharacterized protein</fullName>
    </submittedName>
</protein>
<accession>A0A5P9XPY7</accession>
<dbReference type="EMBL" id="CP045571">
    <property type="protein sequence ID" value="QFX96107.1"/>
    <property type="molecule type" value="Genomic_DNA"/>
</dbReference>
<dbReference type="AlphaFoldDB" id="A0A5P9XPY7"/>
<dbReference type="Proteomes" id="UP000363590">
    <property type="component" value="Chromosome"/>
</dbReference>
<dbReference type="GeneID" id="60696154"/>
<dbReference type="RefSeq" id="WP_153940689.1">
    <property type="nucleotide sequence ID" value="NZ_CP045571.1"/>
</dbReference>
<gene>
    <name evidence="1" type="ORF">GCD22_01824</name>
</gene>
<evidence type="ECO:0000313" key="2">
    <source>
        <dbReference type="Proteomes" id="UP000363590"/>
    </source>
</evidence>
<dbReference type="KEGG" id="atx:GCD22_01824"/>